<dbReference type="EMBL" id="BAAAKW010000010">
    <property type="protein sequence ID" value="GAA1208412.1"/>
    <property type="molecule type" value="Genomic_DNA"/>
</dbReference>
<proteinExistence type="predicted"/>
<reference evidence="2 3" key="1">
    <citation type="journal article" date="2019" name="Int. J. Syst. Evol. Microbiol.">
        <title>The Global Catalogue of Microorganisms (GCM) 10K type strain sequencing project: providing services to taxonomists for standard genome sequencing and annotation.</title>
        <authorList>
            <consortium name="The Broad Institute Genomics Platform"/>
            <consortium name="The Broad Institute Genome Sequencing Center for Infectious Disease"/>
            <person name="Wu L."/>
            <person name="Ma J."/>
        </authorList>
    </citation>
    <scope>NUCLEOTIDE SEQUENCE [LARGE SCALE GENOMIC DNA]</scope>
    <source>
        <strain evidence="2 3">JCM 12762</strain>
    </source>
</reference>
<keyword evidence="1" id="KW-0732">Signal</keyword>
<feature type="signal peptide" evidence="1">
    <location>
        <begin position="1"/>
        <end position="24"/>
    </location>
</feature>
<accession>A0ABN1VGC4</accession>
<evidence type="ECO:0000313" key="2">
    <source>
        <dbReference type="EMBL" id="GAA1208412.1"/>
    </source>
</evidence>
<keyword evidence="3" id="KW-1185">Reference proteome</keyword>
<comment type="caution">
    <text evidence="2">The sequence shown here is derived from an EMBL/GenBank/DDBJ whole genome shotgun (WGS) entry which is preliminary data.</text>
</comment>
<sequence length="285" mass="29259">MKKPIAAAALATALVLTTLAPAYAAEPSATITGSVGERVTDDGSSLRLRYVGDPAPAGYDGNYQRGPAILTPSPELTPVTMAGTLDLSQMSENGQTAVIGLHDADALASGQTGHKQEVGIYVTYRTGSGGYFVVGVTDGDAGGGEWVQEFKRIPVSDLLGGVVTVEFVVDGSVDPATCASDAADIATADGCMTLTVNGSTVSDSYGSISPHGVTTELGNGAHPGWYSAWTTTGPEIGVNYDLTISPVTLVLTTKDQCKKGGFADFDFKNQGQCIASIQANEKANK</sequence>
<dbReference type="RefSeq" id="WP_343922805.1">
    <property type="nucleotide sequence ID" value="NZ_BAAAKW010000010.1"/>
</dbReference>
<evidence type="ECO:0000313" key="3">
    <source>
        <dbReference type="Proteomes" id="UP001500943"/>
    </source>
</evidence>
<feature type="chain" id="PRO_5045390199" description="Secreted protein" evidence="1">
    <location>
        <begin position="25"/>
        <end position="285"/>
    </location>
</feature>
<gene>
    <name evidence="2" type="ORF">GCM10009655_04520</name>
</gene>
<name>A0ABN1VGC4_9MICO</name>
<organism evidence="2 3">
    <name type="scientific">Rhodoglobus aureus</name>
    <dbReference type="NCBI Taxonomy" id="191497"/>
    <lineage>
        <taxon>Bacteria</taxon>
        <taxon>Bacillati</taxon>
        <taxon>Actinomycetota</taxon>
        <taxon>Actinomycetes</taxon>
        <taxon>Micrococcales</taxon>
        <taxon>Microbacteriaceae</taxon>
        <taxon>Rhodoglobus</taxon>
    </lineage>
</organism>
<evidence type="ECO:0000256" key="1">
    <source>
        <dbReference type="SAM" id="SignalP"/>
    </source>
</evidence>
<protein>
    <recommendedName>
        <fullName evidence="4">Secreted protein</fullName>
    </recommendedName>
</protein>
<evidence type="ECO:0008006" key="4">
    <source>
        <dbReference type="Google" id="ProtNLM"/>
    </source>
</evidence>
<dbReference type="Proteomes" id="UP001500943">
    <property type="component" value="Unassembled WGS sequence"/>
</dbReference>